<keyword evidence="1" id="KW-0812">Transmembrane</keyword>
<feature type="transmembrane region" description="Helical" evidence="1">
    <location>
        <begin position="35"/>
        <end position="52"/>
    </location>
</feature>
<protein>
    <submittedName>
        <fullName evidence="2">Uncharacterized protein</fullName>
    </submittedName>
</protein>
<dbReference type="EMBL" id="UINC01072199">
    <property type="protein sequence ID" value="SVC07659.1"/>
    <property type="molecule type" value="Genomic_DNA"/>
</dbReference>
<sequence>VYSLIGVGALVLSVLVASHWFRAVNRVALPRNRGGHLLILALAAMFGLLAIAQGANWAGAICGAISIVIGVFFIFTVAIGAQKTSDQAIAAGAQLPVFGATDENNESFDSIELAGTPVLIKFFRAHW</sequence>
<accession>A0A382J7Q2</accession>
<evidence type="ECO:0000256" key="1">
    <source>
        <dbReference type="SAM" id="Phobius"/>
    </source>
</evidence>
<evidence type="ECO:0000313" key="2">
    <source>
        <dbReference type="EMBL" id="SVC07659.1"/>
    </source>
</evidence>
<feature type="non-terminal residue" evidence="2">
    <location>
        <position position="1"/>
    </location>
</feature>
<feature type="transmembrane region" description="Helical" evidence="1">
    <location>
        <begin position="58"/>
        <end position="79"/>
    </location>
</feature>
<reference evidence="2" key="1">
    <citation type="submission" date="2018-05" db="EMBL/GenBank/DDBJ databases">
        <authorList>
            <person name="Lanie J.A."/>
            <person name="Ng W.-L."/>
            <person name="Kazmierczak K.M."/>
            <person name="Andrzejewski T.M."/>
            <person name="Davidsen T.M."/>
            <person name="Wayne K.J."/>
            <person name="Tettelin H."/>
            <person name="Glass J.I."/>
            <person name="Rusch D."/>
            <person name="Podicherti R."/>
            <person name="Tsui H.-C.T."/>
            <person name="Winkler M.E."/>
        </authorList>
    </citation>
    <scope>NUCLEOTIDE SEQUENCE</scope>
</reference>
<feature type="transmembrane region" description="Helical" evidence="1">
    <location>
        <begin position="6"/>
        <end position="23"/>
    </location>
</feature>
<dbReference type="AlphaFoldDB" id="A0A382J7Q2"/>
<organism evidence="2">
    <name type="scientific">marine metagenome</name>
    <dbReference type="NCBI Taxonomy" id="408172"/>
    <lineage>
        <taxon>unclassified sequences</taxon>
        <taxon>metagenomes</taxon>
        <taxon>ecological metagenomes</taxon>
    </lineage>
</organism>
<gene>
    <name evidence="2" type="ORF">METZ01_LOCUS260513</name>
</gene>
<name>A0A382J7Q2_9ZZZZ</name>
<keyword evidence="1" id="KW-0472">Membrane</keyword>
<proteinExistence type="predicted"/>
<keyword evidence="1" id="KW-1133">Transmembrane helix</keyword>